<comment type="caution">
    <text evidence="2">The sequence shown here is derived from an EMBL/GenBank/DDBJ whole genome shotgun (WGS) entry which is preliminary data.</text>
</comment>
<evidence type="ECO:0000256" key="1">
    <source>
        <dbReference type="SAM" id="SignalP"/>
    </source>
</evidence>
<feature type="signal peptide" evidence="1">
    <location>
        <begin position="1"/>
        <end position="19"/>
    </location>
</feature>
<gene>
    <name evidence="2" type="ORF">EVJ58_g5890</name>
</gene>
<sequence length="118" mass="12364">MRATLAVTIAAVAAAPALGEILHLPFHRLVNPHPAMARGLESEDLIARQFSHGGGSIHHGGSHGPMHGAPSATMVATTAAAVYATAARMVPYVPPVRHPAREVDEELVVRGIEIDDLD</sequence>
<reference evidence="2 3" key="1">
    <citation type="submission" date="2019-01" db="EMBL/GenBank/DDBJ databases">
        <title>Genome sequencing of the rare red list fungi Fomitopsis rosea.</title>
        <authorList>
            <person name="Buettner E."/>
            <person name="Kellner H."/>
        </authorList>
    </citation>
    <scope>NUCLEOTIDE SEQUENCE [LARGE SCALE GENOMIC DNA]</scope>
    <source>
        <strain evidence="2 3">DSM 105464</strain>
    </source>
</reference>
<dbReference type="AlphaFoldDB" id="A0A4Y9YBZ8"/>
<evidence type="ECO:0000313" key="2">
    <source>
        <dbReference type="EMBL" id="TFY59263.1"/>
    </source>
</evidence>
<organism evidence="2 3">
    <name type="scientific">Rhodofomes roseus</name>
    <dbReference type="NCBI Taxonomy" id="34475"/>
    <lineage>
        <taxon>Eukaryota</taxon>
        <taxon>Fungi</taxon>
        <taxon>Dikarya</taxon>
        <taxon>Basidiomycota</taxon>
        <taxon>Agaricomycotina</taxon>
        <taxon>Agaricomycetes</taxon>
        <taxon>Polyporales</taxon>
        <taxon>Rhodofomes</taxon>
    </lineage>
</organism>
<feature type="chain" id="PRO_5021341082" evidence="1">
    <location>
        <begin position="20"/>
        <end position="118"/>
    </location>
</feature>
<dbReference type="Proteomes" id="UP000298390">
    <property type="component" value="Unassembled WGS sequence"/>
</dbReference>
<accession>A0A4Y9YBZ8</accession>
<evidence type="ECO:0000313" key="3">
    <source>
        <dbReference type="Proteomes" id="UP000298390"/>
    </source>
</evidence>
<dbReference type="EMBL" id="SEKV01000312">
    <property type="protein sequence ID" value="TFY59263.1"/>
    <property type="molecule type" value="Genomic_DNA"/>
</dbReference>
<protein>
    <submittedName>
        <fullName evidence="2">Uncharacterized protein</fullName>
    </submittedName>
</protein>
<proteinExistence type="predicted"/>
<keyword evidence="1" id="KW-0732">Signal</keyword>
<name>A0A4Y9YBZ8_9APHY</name>